<name>A0A6A8UCF1_STRSL</name>
<dbReference type="EMBL" id="WMYO01000003">
    <property type="protein sequence ID" value="MTR27367.1"/>
    <property type="molecule type" value="Genomic_DNA"/>
</dbReference>
<dbReference type="RefSeq" id="WP_049528408.1">
    <property type="nucleotide sequence ID" value="NZ_JVWD01000068.1"/>
</dbReference>
<feature type="coiled-coil region" evidence="1">
    <location>
        <begin position="23"/>
        <end position="57"/>
    </location>
</feature>
<accession>A0A6A8UCF1</accession>
<proteinExistence type="predicted"/>
<dbReference type="Proteomes" id="UP000439678">
    <property type="component" value="Unassembled WGS sequence"/>
</dbReference>
<protein>
    <submittedName>
        <fullName evidence="2">Uncharacterized protein</fullName>
    </submittedName>
</protein>
<evidence type="ECO:0000256" key="1">
    <source>
        <dbReference type="SAM" id="Coils"/>
    </source>
</evidence>
<reference evidence="2 3" key="1">
    <citation type="journal article" date="2019" name="Nat. Med.">
        <title>A library of human gut bacterial isolates paired with longitudinal multiomics data enables mechanistic microbiome research.</title>
        <authorList>
            <person name="Poyet M."/>
            <person name="Groussin M."/>
            <person name="Gibbons S.M."/>
            <person name="Avila-Pacheco J."/>
            <person name="Jiang X."/>
            <person name="Kearney S.M."/>
            <person name="Perrotta A.R."/>
            <person name="Berdy B."/>
            <person name="Zhao S."/>
            <person name="Lieberman T.D."/>
            <person name="Swanson P.K."/>
            <person name="Smith M."/>
            <person name="Roesemann S."/>
            <person name="Alexander J.E."/>
            <person name="Rich S.A."/>
            <person name="Livny J."/>
            <person name="Vlamakis H."/>
            <person name="Clish C."/>
            <person name="Bullock K."/>
            <person name="Deik A."/>
            <person name="Scott J."/>
            <person name="Pierce K.A."/>
            <person name="Xavier R.J."/>
            <person name="Alm E.J."/>
        </authorList>
    </citation>
    <scope>NUCLEOTIDE SEQUENCE [LARGE SCALE GENOMIC DNA]</scope>
    <source>
        <strain evidence="2 3">BIOML-A4</strain>
    </source>
</reference>
<keyword evidence="1" id="KW-0175">Coiled coil</keyword>
<sequence>MKIGRFLALGALAYGAYYAYKRREDIKEEILDLNQSRENISHDLDNIKRNLDIIKEQNLVLADIKQDLNYKTRVFKKNLEPRLNIIQERLKKYQGEDKES</sequence>
<dbReference type="AlphaFoldDB" id="A0A6A8UCF1"/>
<gene>
    <name evidence="2" type="ORF">GMC65_03135</name>
</gene>
<evidence type="ECO:0000313" key="3">
    <source>
        <dbReference type="Proteomes" id="UP000439678"/>
    </source>
</evidence>
<organism evidence="2 3">
    <name type="scientific">Streptococcus salivarius</name>
    <dbReference type="NCBI Taxonomy" id="1304"/>
    <lineage>
        <taxon>Bacteria</taxon>
        <taxon>Bacillati</taxon>
        <taxon>Bacillota</taxon>
        <taxon>Bacilli</taxon>
        <taxon>Lactobacillales</taxon>
        <taxon>Streptococcaceae</taxon>
        <taxon>Streptococcus</taxon>
    </lineage>
</organism>
<evidence type="ECO:0000313" key="2">
    <source>
        <dbReference type="EMBL" id="MTR27367.1"/>
    </source>
</evidence>
<comment type="caution">
    <text evidence="2">The sequence shown here is derived from an EMBL/GenBank/DDBJ whole genome shotgun (WGS) entry which is preliminary data.</text>
</comment>